<sequence length="791" mass="88814">MVNYSDRTEPVLPIDVTNYAIQTPKQRFSADHVLDHVNDLQHSIHELPRNAKTASLTGAPRPAFWRMNLVALSQKYNMYFAAYMDTIHVTKPRTIKQILPGVPDLILRLPVSKNAGPGYLDRNRPHCVNNMIIGNLGDKEILLFCTDDGDVTAYYTYLIAGELQSTVMSTASSIPIGSTKPFFLENVGSSAWGLAIHQKSRLIAVSSNKREVTVFVHGIHSNETCDCAVMGTTFDQFVHGNAQRLFPVEECYSKGRVYKSGGPLASSSFPLRTYAQHITRDPPRREVPYPPITSPCNRDFRLILKPGKASHNIPAITFADDKHGLAESILATDILGDLWLLKIWQSHRELIGLQLRGSEGRAPNQMSVHPQIIKIVLSNKPRGWGVMTIPQRFFKPSPNFQDALGMDYLDSVWENSVHNREGICCMNITSSMMHAEHFPTILQDANDVEPASSLIPSNQVIGVGAPGIMDNGEVEDGQPIFHELHGVEDEGDGAFVSGNMATFVEPIRNPNWSIIEDDRNDEQDQDENYIRSSSPPNQLQGLYASTKRKHSRTNPRGRQFAIEPKDFLEKFKFLITFGRVFNKMPEVLSMPGMRDIMFRDQQRYQRFPAFVEEKMTFQPILSDEAVILRTWRDSIELVSPYRFIPPVVCSHAFGRQRAPRAFGENFQDISRINMMALIPELSLVVVASQGGQAALLSLTTVDVLFTKSPITTFRIEALLPPRKVGGNHLPGDEEPNPPLLGLAVSPLQKGEDIELDAGDDPKKWRLIMQSYDHTIWTYELSRDVNDVLCVF</sequence>
<protein>
    <recommendedName>
        <fullName evidence="4">Pyridine nucleotide-disulfide oxidoreductase family protein</fullName>
    </recommendedName>
</protein>
<evidence type="ECO:0000256" key="1">
    <source>
        <dbReference type="SAM" id="MobiDB-lite"/>
    </source>
</evidence>
<gene>
    <name evidence="2" type="ORF">SBOR_0021</name>
</gene>
<dbReference type="AlphaFoldDB" id="W9CY89"/>
<dbReference type="STRING" id="1432307.W9CY89"/>
<dbReference type="HOGENOM" id="CLU_007263_1_0_1"/>
<dbReference type="Proteomes" id="UP000019487">
    <property type="component" value="Unassembled WGS sequence"/>
</dbReference>
<dbReference type="InterPro" id="IPR014839">
    <property type="entry name" value="Crt10"/>
</dbReference>
<accession>W9CY89</accession>
<proteinExistence type="predicted"/>
<reference evidence="2 3" key="1">
    <citation type="journal article" date="2014" name="Genome Announc.">
        <title>Draft genome sequence of Sclerotinia borealis, a psychrophilic plant pathogenic fungus.</title>
        <authorList>
            <person name="Mardanov A.V."/>
            <person name="Beletsky A.V."/>
            <person name="Kadnikov V.V."/>
            <person name="Ignatov A.N."/>
            <person name="Ravin N.V."/>
        </authorList>
    </citation>
    <scope>NUCLEOTIDE SEQUENCE [LARGE SCALE GENOMIC DNA]</scope>
    <source>
        <strain evidence="3">F-4157</strain>
    </source>
</reference>
<dbReference type="Pfam" id="PF08728">
    <property type="entry name" value="CRT10"/>
    <property type="match status" value="1"/>
</dbReference>
<feature type="compositionally biased region" description="Polar residues" evidence="1">
    <location>
        <begin position="530"/>
        <end position="540"/>
    </location>
</feature>
<evidence type="ECO:0000313" key="2">
    <source>
        <dbReference type="EMBL" id="ESZ99610.1"/>
    </source>
</evidence>
<dbReference type="EMBL" id="AYSA01000001">
    <property type="protein sequence ID" value="ESZ99610.1"/>
    <property type="molecule type" value="Genomic_DNA"/>
</dbReference>
<name>W9CY89_SCLBF</name>
<keyword evidence="3" id="KW-1185">Reference proteome</keyword>
<evidence type="ECO:0008006" key="4">
    <source>
        <dbReference type="Google" id="ProtNLM"/>
    </source>
</evidence>
<organism evidence="2 3">
    <name type="scientific">Sclerotinia borealis (strain F-4128)</name>
    <dbReference type="NCBI Taxonomy" id="1432307"/>
    <lineage>
        <taxon>Eukaryota</taxon>
        <taxon>Fungi</taxon>
        <taxon>Dikarya</taxon>
        <taxon>Ascomycota</taxon>
        <taxon>Pezizomycotina</taxon>
        <taxon>Leotiomycetes</taxon>
        <taxon>Helotiales</taxon>
        <taxon>Sclerotiniaceae</taxon>
        <taxon>Sclerotinia</taxon>
    </lineage>
</organism>
<dbReference type="OrthoDB" id="5591786at2759"/>
<comment type="caution">
    <text evidence="2">The sequence shown here is derived from an EMBL/GenBank/DDBJ whole genome shotgun (WGS) entry which is preliminary data.</text>
</comment>
<evidence type="ECO:0000313" key="3">
    <source>
        <dbReference type="Proteomes" id="UP000019487"/>
    </source>
</evidence>
<feature type="region of interest" description="Disordered" evidence="1">
    <location>
        <begin position="521"/>
        <end position="540"/>
    </location>
</feature>